<keyword evidence="4 13" id="KW-0573">Peptidoglycan synthesis</keyword>
<dbReference type="Proteomes" id="UP000255113">
    <property type="component" value="Unassembled WGS sequence"/>
</dbReference>
<dbReference type="PANTHER" id="PTHR23135:SF4">
    <property type="entry name" value="UDP-N-ACETYLMURAMOYL-L-ALANYL-D-GLUTAMATE--2,6-DIAMINOPIMELATE LIGASE MURE HOMOLOG, CHLOROPLASTIC"/>
    <property type="match status" value="1"/>
</dbReference>
<dbReference type="InterPro" id="IPR004101">
    <property type="entry name" value="Mur_ligase_C"/>
</dbReference>
<keyword evidence="13" id="KW-0067">ATP-binding</keyword>
<dbReference type="NCBIfam" id="TIGR01085">
    <property type="entry name" value="murE"/>
    <property type="match status" value="1"/>
</dbReference>
<evidence type="ECO:0000256" key="4">
    <source>
        <dbReference type="ARBA" id="ARBA00022984"/>
    </source>
</evidence>
<feature type="binding site" evidence="13">
    <location>
        <position position="24"/>
    </location>
    <ligand>
        <name>UDP-N-acetyl-alpha-D-muramoyl-L-alanyl-D-glutamate</name>
        <dbReference type="ChEBI" id="CHEBI:83900"/>
    </ligand>
</feature>
<evidence type="ECO:0000256" key="10">
    <source>
        <dbReference type="ARBA" id="ARBA00075482"/>
    </source>
</evidence>
<evidence type="ECO:0000256" key="13">
    <source>
        <dbReference type="HAMAP-Rule" id="MF_00208"/>
    </source>
</evidence>
<dbReference type="Gene3D" id="3.40.1390.10">
    <property type="entry name" value="MurE/MurF, N-terminal domain"/>
    <property type="match status" value="1"/>
</dbReference>
<dbReference type="InterPro" id="IPR013221">
    <property type="entry name" value="Mur_ligase_cen"/>
</dbReference>
<evidence type="ECO:0000256" key="5">
    <source>
        <dbReference type="ARBA" id="ARBA00023306"/>
    </source>
</evidence>
<dbReference type="GO" id="GO:0051301">
    <property type="term" value="P:cell division"/>
    <property type="evidence" value="ECO:0007669"/>
    <property type="project" value="UniProtKB-KW"/>
</dbReference>
<feature type="binding site" evidence="13">
    <location>
        <position position="182"/>
    </location>
    <ligand>
        <name>UDP-N-acetyl-alpha-D-muramoyl-L-alanyl-D-glutamate</name>
        <dbReference type="ChEBI" id="CHEBI:83900"/>
    </ligand>
</feature>
<dbReference type="NCBIfam" id="NF001124">
    <property type="entry name" value="PRK00139.1-2"/>
    <property type="match status" value="1"/>
</dbReference>
<dbReference type="EMBL" id="UGSQ01000003">
    <property type="protein sequence ID" value="SUB25931.1"/>
    <property type="molecule type" value="Genomic_DNA"/>
</dbReference>
<dbReference type="GO" id="GO:0005737">
    <property type="term" value="C:cytoplasm"/>
    <property type="evidence" value="ECO:0007669"/>
    <property type="project" value="UniProtKB-SubCell"/>
</dbReference>
<feature type="binding site" evidence="13">
    <location>
        <begin position="155"/>
        <end position="156"/>
    </location>
    <ligand>
        <name>UDP-N-acetyl-alpha-D-muramoyl-L-alanyl-D-glutamate</name>
        <dbReference type="ChEBI" id="CHEBI:83900"/>
    </ligand>
</feature>
<feature type="short sequence motif" description="Meso-diaminopimelate recognition motif" evidence="13">
    <location>
        <begin position="410"/>
        <end position="413"/>
    </location>
</feature>
<dbReference type="InterPro" id="IPR005761">
    <property type="entry name" value="UDP-N-AcMur-Glu-dNH2Pim_ligase"/>
</dbReference>
<keyword evidence="13" id="KW-0547">Nucleotide-binding</keyword>
<dbReference type="SUPFAM" id="SSF63418">
    <property type="entry name" value="MurE/MurF N-terminal domain"/>
    <property type="match status" value="1"/>
</dbReference>
<dbReference type="AlphaFoldDB" id="A0A379AVC2"/>
<feature type="binding site" evidence="13">
    <location>
        <begin position="410"/>
        <end position="413"/>
    </location>
    <ligand>
        <name>meso-2,6-diaminopimelate</name>
        <dbReference type="ChEBI" id="CHEBI:57791"/>
    </ligand>
</feature>
<dbReference type="InterPro" id="IPR035911">
    <property type="entry name" value="MurE/MurF_N"/>
</dbReference>
<evidence type="ECO:0000313" key="19">
    <source>
        <dbReference type="EMBL" id="TDP29491.1"/>
    </source>
</evidence>
<dbReference type="FunFam" id="3.90.190.20:FF:000006">
    <property type="entry name" value="UDP-N-acetylmuramoyl-L-alanyl-D-glutamate--2,6-diaminopimelate ligase"/>
    <property type="match status" value="1"/>
</dbReference>
<dbReference type="Pfam" id="PF02875">
    <property type="entry name" value="Mur_ligase_C"/>
    <property type="match status" value="1"/>
</dbReference>
<comment type="caution">
    <text evidence="13">Lacks conserved residue(s) required for the propagation of feature annotation.</text>
</comment>
<feature type="binding site" evidence="13">
    <location>
        <position position="465"/>
    </location>
    <ligand>
        <name>meso-2,6-diaminopimelate</name>
        <dbReference type="ChEBI" id="CHEBI:57791"/>
    </ligand>
</feature>
<evidence type="ECO:0000259" key="16">
    <source>
        <dbReference type="Pfam" id="PF02875"/>
    </source>
</evidence>
<evidence type="ECO:0000259" key="15">
    <source>
        <dbReference type="Pfam" id="PF01225"/>
    </source>
</evidence>
<organism evidence="18 20">
    <name type="scientific">Avibacterium gallinarum</name>
    <name type="common">Pasteurella gallinarum</name>
    <dbReference type="NCBI Taxonomy" id="755"/>
    <lineage>
        <taxon>Bacteria</taxon>
        <taxon>Pseudomonadati</taxon>
        <taxon>Pseudomonadota</taxon>
        <taxon>Gammaproteobacteria</taxon>
        <taxon>Pasteurellales</taxon>
        <taxon>Pasteurellaceae</taxon>
        <taxon>Avibacterium</taxon>
    </lineage>
</organism>
<comment type="function">
    <text evidence="13">Catalyzes the addition of meso-diaminopimelic acid to the nucleotide precursor UDP-N-acetylmuramoyl-L-alanyl-D-glutamate (UMAG) in the biosynthesis of bacterial cell-wall peptidoglycan.</text>
</comment>
<sequence length="491" mass="53556">MKKLTALLGIDHLPQEVELTEMTLDSRSAKTGCLFVAIKGHQTDGRNYIPQAIANGASAVLFEADFAQQHLTVKMEQGIPLIAYYELPQHLSRLAGQFYNDPSAHLTLVGVTGTNGKTTVAQLVAQWANLLAHKSAVMGTIGNGLLGQIKEAANTTGSAIEIQATLAEFVQAGADFAAIEVSSHGLVQHRVEALQFAVAIFTNLSRDHLDYHHTMENYAAAKYRLFSELNSTYKVINADDPVGAQWLQQLPNAIAVSCKADYQPNHKQWLKAEQVQFHNQGAIIHFTSSWGKGELHSPLIGAFNVSNLLFAFASLLALGYSLDELCQSAGQLQGVCGRMERLNAANQATAIVDYAHTPDALEKALQAARLHCEGALYCVFGCGGDRDTGKRPQMAHIAEQFADFVIVTDDNPRTEDAEKIMQDIQAGFVDLSTVQIIHQRDQAIQQALKMAQPQDVVLIAGKGHEDYQIIGTTKLPFSDQATVKQYFSETK</sequence>
<feature type="domain" description="Mur ligase N-terminal catalytic" evidence="15">
    <location>
        <begin position="20"/>
        <end position="99"/>
    </location>
</feature>
<feature type="binding site" evidence="13">
    <location>
        <begin position="41"/>
        <end position="43"/>
    </location>
    <ligand>
        <name>UDP-N-acetyl-alpha-D-muramoyl-L-alanyl-D-glutamate</name>
        <dbReference type="ChEBI" id="CHEBI:83900"/>
    </ligand>
</feature>
<dbReference type="NCBIfam" id="NF001126">
    <property type="entry name" value="PRK00139.1-4"/>
    <property type="match status" value="1"/>
</dbReference>
<evidence type="ECO:0000256" key="3">
    <source>
        <dbReference type="ARBA" id="ARBA00022960"/>
    </source>
</evidence>
<evidence type="ECO:0000313" key="21">
    <source>
        <dbReference type="Proteomes" id="UP000294683"/>
    </source>
</evidence>
<evidence type="ECO:0000256" key="14">
    <source>
        <dbReference type="RuleBase" id="RU004135"/>
    </source>
</evidence>
<comment type="similarity">
    <text evidence="1 13">Belongs to the MurCDEF family. MurE subfamily.</text>
</comment>
<evidence type="ECO:0000256" key="1">
    <source>
        <dbReference type="ARBA" id="ARBA00005898"/>
    </source>
</evidence>
<evidence type="ECO:0000256" key="7">
    <source>
        <dbReference type="ARBA" id="ARBA00050251"/>
    </source>
</evidence>
<dbReference type="Pfam" id="PF08245">
    <property type="entry name" value="Mur_ligase_M"/>
    <property type="match status" value="1"/>
</dbReference>
<proteinExistence type="inferred from homology"/>
<dbReference type="GO" id="GO:0008360">
    <property type="term" value="P:regulation of cell shape"/>
    <property type="evidence" value="ECO:0007669"/>
    <property type="project" value="UniProtKB-KW"/>
</dbReference>
<keyword evidence="6 13" id="KW-0961">Cell wall biogenesis/degradation</keyword>
<feature type="binding site" evidence="13">
    <location>
        <position position="154"/>
    </location>
    <ligand>
        <name>UDP-N-acetyl-alpha-D-muramoyl-L-alanyl-D-glutamate</name>
        <dbReference type="ChEBI" id="CHEBI:83900"/>
    </ligand>
</feature>
<dbReference type="NCBIfam" id="NF001123">
    <property type="entry name" value="PRK00139.1-1"/>
    <property type="match status" value="1"/>
</dbReference>
<evidence type="ECO:0000256" key="11">
    <source>
        <dbReference type="ARBA" id="ARBA00076158"/>
    </source>
</evidence>
<dbReference type="Pfam" id="PF01225">
    <property type="entry name" value="Mur_ligase"/>
    <property type="match status" value="1"/>
</dbReference>
<dbReference type="UniPathway" id="UPA00219"/>
<accession>A0A379AVC2</accession>
<dbReference type="GO" id="GO:0008765">
    <property type="term" value="F:UDP-N-acetylmuramoylalanyl-D-glutamate-2,6-diaminopimelate ligase activity"/>
    <property type="evidence" value="ECO:0007669"/>
    <property type="project" value="UniProtKB-UniRule"/>
</dbReference>
<comment type="subcellular location">
    <subcellularLocation>
        <location evidence="13 14">Cytoplasm</location>
    </subcellularLocation>
</comment>
<feature type="binding site" evidence="13">
    <location>
        <position position="188"/>
    </location>
    <ligand>
        <name>UDP-N-acetyl-alpha-D-muramoyl-L-alanyl-D-glutamate</name>
        <dbReference type="ChEBI" id="CHEBI:83900"/>
    </ligand>
</feature>
<dbReference type="Gene3D" id="3.40.1190.10">
    <property type="entry name" value="Mur-like, catalytic domain"/>
    <property type="match status" value="1"/>
</dbReference>
<feature type="binding site" evidence="13">
    <location>
        <position position="386"/>
    </location>
    <ligand>
        <name>meso-2,6-diaminopimelate</name>
        <dbReference type="ChEBI" id="CHEBI:57791"/>
    </ligand>
</feature>
<keyword evidence="3 13" id="KW-0133">Cell shape</keyword>
<evidence type="ECO:0000256" key="6">
    <source>
        <dbReference type="ARBA" id="ARBA00023316"/>
    </source>
</evidence>
<reference evidence="18 20" key="1">
    <citation type="submission" date="2018-06" db="EMBL/GenBank/DDBJ databases">
        <authorList>
            <consortium name="Pathogen Informatics"/>
            <person name="Doyle S."/>
        </authorList>
    </citation>
    <scope>NUCLEOTIDE SEQUENCE [LARGE SCALE GENOMIC DNA]</scope>
    <source>
        <strain evidence="18 20">NCTC11188</strain>
    </source>
</reference>
<keyword evidence="5 13" id="KW-0131">Cell cycle</keyword>
<dbReference type="GO" id="GO:0009252">
    <property type="term" value="P:peptidoglycan biosynthetic process"/>
    <property type="evidence" value="ECO:0007669"/>
    <property type="project" value="UniProtKB-UniRule"/>
</dbReference>
<name>A0A379AVC2_AVIGA</name>
<keyword evidence="13" id="KW-0963">Cytoplasm</keyword>
<feature type="binding site" evidence="13">
    <location>
        <position position="461"/>
    </location>
    <ligand>
        <name>meso-2,6-diaminopimelate</name>
        <dbReference type="ChEBI" id="CHEBI:57791"/>
    </ligand>
</feature>
<feature type="domain" description="Mur ligase central" evidence="17">
    <location>
        <begin position="111"/>
        <end position="314"/>
    </location>
</feature>
<evidence type="ECO:0000259" key="17">
    <source>
        <dbReference type="Pfam" id="PF08245"/>
    </source>
</evidence>
<dbReference type="GO" id="GO:0071555">
    <property type="term" value="P:cell wall organization"/>
    <property type="evidence" value="ECO:0007669"/>
    <property type="project" value="UniProtKB-KW"/>
</dbReference>
<dbReference type="InterPro" id="IPR036565">
    <property type="entry name" value="Mur-like_cat_sf"/>
</dbReference>
<dbReference type="RefSeq" id="WP_103854051.1">
    <property type="nucleotide sequence ID" value="NZ_PQVJ01000021.1"/>
</dbReference>
<evidence type="ECO:0000256" key="2">
    <source>
        <dbReference type="ARBA" id="ARBA00022618"/>
    </source>
</evidence>
<keyword evidence="13 18" id="KW-0436">Ligase</keyword>
<dbReference type="EMBL" id="SNXJ01000002">
    <property type="protein sequence ID" value="TDP29491.1"/>
    <property type="molecule type" value="Genomic_DNA"/>
</dbReference>
<dbReference type="GO" id="GO:0005524">
    <property type="term" value="F:ATP binding"/>
    <property type="evidence" value="ECO:0007669"/>
    <property type="project" value="UniProtKB-UniRule"/>
</dbReference>
<dbReference type="SUPFAM" id="SSF53244">
    <property type="entry name" value="MurD-like peptide ligases, peptide-binding domain"/>
    <property type="match status" value="1"/>
</dbReference>
<dbReference type="PANTHER" id="PTHR23135">
    <property type="entry name" value="MUR LIGASE FAMILY MEMBER"/>
    <property type="match status" value="1"/>
</dbReference>
<feature type="domain" description="Mur ligase C-terminal" evidence="16">
    <location>
        <begin position="337"/>
        <end position="463"/>
    </location>
</feature>
<keyword evidence="13" id="KW-0460">Magnesium</keyword>
<comment type="PTM">
    <text evidence="13">Carboxylation is probably crucial for Mg(2+) binding and, consequently, for the gamma-phosphate positioning of ATP.</text>
</comment>
<reference evidence="19 21" key="2">
    <citation type="submission" date="2019-03" db="EMBL/GenBank/DDBJ databases">
        <title>Genomic Encyclopedia of Type Strains, Phase IV (KMG-IV): sequencing the most valuable type-strain genomes for metagenomic binning, comparative biology and taxonomic classification.</title>
        <authorList>
            <person name="Goeker M."/>
        </authorList>
    </citation>
    <scope>NUCLEOTIDE SEQUENCE [LARGE SCALE GENOMIC DNA]</scope>
    <source>
        <strain evidence="19 21">DSM 17481</strain>
    </source>
</reference>
<dbReference type="HAMAP" id="MF_00208">
    <property type="entry name" value="MurE"/>
    <property type="match status" value="1"/>
</dbReference>
<feature type="binding site" evidence="13">
    <location>
        <begin position="113"/>
        <end position="119"/>
    </location>
    <ligand>
        <name>ATP</name>
        <dbReference type="ChEBI" id="CHEBI:30616"/>
    </ligand>
</feature>
<feature type="binding site" evidence="13">
    <location>
        <position position="26"/>
    </location>
    <ligand>
        <name>UDP-N-acetyl-alpha-D-muramoyl-L-alanyl-D-glutamate</name>
        <dbReference type="ChEBI" id="CHEBI:83900"/>
    </ligand>
</feature>
<comment type="cofactor">
    <cofactor evidence="13">
        <name>Mg(2+)</name>
        <dbReference type="ChEBI" id="CHEBI:18420"/>
    </cofactor>
</comment>
<dbReference type="SUPFAM" id="SSF53623">
    <property type="entry name" value="MurD-like peptide ligases, catalytic domain"/>
    <property type="match status" value="1"/>
</dbReference>
<keyword evidence="2 13" id="KW-0132">Cell division</keyword>
<keyword evidence="21" id="KW-1185">Reference proteome</keyword>
<evidence type="ECO:0000256" key="9">
    <source>
        <dbReference type="ARBA" id="ARBA00072883"/>
    </source>
</evidence>
<comment type="catalytic activity">
    <reaction evidence="7 13">
        <text>UDP-N-acetyl-alpha-D-muramoyl-L-alanyl-D-glutamate + meso-2,6-diaminopimelate + ATP = UDP-N-acetyl-alpha-D-muramoyl-L-alanyl-gamma-D-glutamyl-meso-2,6-diaminopimelate + ADP + phosphate + H(+)</text>
        <dbReference type="Rhea" id="RHEA:23676"/>
        <dbReference type="ChEBI" id="CHEBI:15378"/>
        <dbReference type="ChEBI" id="CHEBI:30616"/>
        <dbReference type="ChEBI" id="CHEBI:43474"/>
        <dbReference type="ChEBI" id="CHEBI:57791"/>
        <dbReference type="ChEBI" id="CHEBI:83900"/>
        <dbReference type="ChEBI" id="CHEBI:83905"/>
        <dbReference type="ChEBI" id="CHEBI:456216"/>
        <dbReference type="EC" id="6.3.2.13"/>
    </reaction>
</comment>
<evidence type="ECO:0000256" key="8">
    <source>
        <dbReference type="ARBA" id="ARBA00066633"/>
    </source>
</evidence>
<dbReference type="InterPro" id="IPR000713">
    <property type="entry name" value="Mur_ligase_N"/>
</dbReference>
<dbReference type="Proteomes" id="UP000294683">
    <property type="component" value="Unassembled WGS sequence"/>
</dbReference>
<protein>
    <recommendedName>
        <fullName evidence="9 13">UDP-N-acetylmuramoyl-L-alanyl-D-glutamate--2,6-diaminopimelate ligase</fullName>
        <ecNumber evidence="8 13">6.3.2.13</ecNumber>
    </recommendedName>
    <alternativeName>
        <fullName evidence="10 13">Meso-A2pm-adding enzyme</fullName>
    </alternativeName>
    <alternativeName>
        <fullName evidence="11 13">Meso-diaminopimelate-adding enzyme</fullName>
    </alternativeName>
    <alternativeName>
        <fullName evidence="12 13">UDP-MurNAc-L-Ala-D-Glu:meso-diaminopimelate ligase</fullName>
    </alternativeName>
    <alternativeName>
        <fullName evidence="13">UDP-MurNAc-tripeptide synthetase</fullName>
    </alternativeName>
    <alternativeName>
        <fullName evidence="13">UDP-N-acetylmuramyl-tripeptide synthetase</fullName>
    </alternativeName>
</protein>
<dbReference type="GO" id="GO:0000287">
    <property type="term" value="F:magnesium ion binding"/>
    <property type="evidence" value="ECO:0007669"/>
    <property type="project" value="UniProtKB-UniRule"/>
</dbReference>
<dbReference type="Gene3D" id="3.90.190.20">
    <property type="entry name" value="Mur ligase, C-terminal domain"/>
    <property type="match status" value="1"/>
</dbReference>
<gene>
    <name evidence="13 18" type="primary">murE</name>
    <name evidence="19" type="ORF">EV689_10217</name>
    <name evidence="18" type="ORF">NCTC11188_00249</name>
</gene>
<feature type="modified residue" description="N6-carboxylysine" evidence="13">
    <location>
        <position position="222"/>
    </location>
</feature>
<dbReference type="InterPro" id="IPR036615">
    <property type="entry name" value="Mur_ligase_C_dom_sf"/>
</dbReference>
<feature type="binding site" evidence="13">
    <location>
        <position position="190"/>
    </location>
    <ligand>
        <name>UDP-N-acetyl-alpha-D-muramoyl-L-alanyl-D-glutamate</name>
        <dbReference type="ChEBI" id="CHEBI:83900"/>
    </ligand>
</feature>
<dbReference type="EC" id="6.3.2.13" evidence="8 13"/>
<evidence type="ECO:0000256" key="12">
    <source>
        <dbReference type="ARBA" id="ARBA00081560"/>
    </source>
</evidence>
<evidence type="ECO:0000313" key="18">
    <source>
        <dbReference type="EMBL" id="SUB25931.1"/>
    </source>
</evidence>
<evidence type="ECO:0000313" key="20">
    <source>
        <dbReference type="Proteomes" id="UP000255113"/>
    </source>
</evidence>
<comment type="pathway">
    <text evidence="13 14">Cell wall biogenesis; peptidoglycan biosynthesis.</text>
</comment>